<dbReference type="InterPro" id="IPR007848">
    <property type="entry name" value="Small_mtfrase_dom"/>
</dbReference>
<proteinExistence type="inferred from homology"/>
<dbReference type="Pfam" id="PF05175">
    <property type="entry name" value="MTS"/>
    <property type="match status" value="1"/>
</dbReference>
<comment type="caution">
    <text evidence="6">The sequence shown here is derived from an EMBL/GenBank/DDBJ whole genome shotgun (WGS) entry which is preliminary data.</text>
</comment>
<organism evidence="6 7">
    <name type="scientific">Ferroplasma acidiphilum</name>
    <dbReference type="NCBI Taxonomy" id="74969"/>
    <lineage>
        <taxon>Archaea</taxon>
        <taxon>Methanobacteriati</taxon>
        <taxon>Thermoplasmatota</taxon>
        <taxon>Thermoplasmata</taxon>
        <taxon>Thermoplasmatales</taxon>
        <taxon>Ferroplasmaceae</taxon>
        <taxon>Ferroplasma</taxon>
    </lineage>
</organism>
<evidence type="ECO:0000259" key="5">
    <source>
        <dbReference type="Pfam" id="PF05175"/>
    </source>
</evidence>
<dbReference type="PROSITE" id="PS00092">
    <property type="entry name" value="N6_MTASE"/>
    <property type="match status" value="1"/>
</dbReference>
<dbReference type="CDD" id="cd02440">
    <property type="entry name" value="AdoMet_MTases"/>
    <property type="match status" value="1"/>
</dbReference>
<dbReference type="GO" id="GO:0008757">
    <property type="term" value="F:S-adenosylmethionine-dependent methyltransferase activity"/>
    <property type="evidence" value="ECO:0007669"/>
    <property type="project" value="TreeGrafter"/>
</dbReference>
<dbReference type="SUPFAM" id="SSF53335">
    <property type="entry name" value="S-adenosyl-L-methionine-dependent methyltransferases"/>
    <property type="match status" value="1"/>
</dbReference>
<dbReference type="AlphaFoldDB" id="A0A7K4FKG1"/>
<dbReference type="PANTHER" id="PTHR45875:SF1">
    <property type="entry name" value="METHYLTRANSFERASE N6AMT1"/>
    <property type="match status" value="1"/>
</dbReference>
<dbReference type="GO" id="GO:0035657">
    <property type="term" value="C:eRF1 methyltransferase complex"/>
    <property type="evidence" value="ECO:0007669"/>
    <property type="project" value="TreeGrafter"/>
</dbReference>
<accession>A0A7K4FKG1</accession>
<keyword evidence="3 6" id="KW-0808">Transferase</keyword>
<keyword evidence="2 6" id="KW-0489">Methyltransferase</keyword>
<dbReference type="InterPro" id="IPR004557">
    <property type="entry name" value="PrmC-related"/>
</dbReference>
<dbReference type="NCBIfam" id="TIGR00537">
    <property type="entry name" value="hemK_rel_arch"/>
    <property type="match status" value="1"/>
</dbReference>
<name>A0A7K4FKG1_9ARCH</name>
<gene>
    <name evidence="6" type="ORF">HLB00_00990</name>
</gene>
<protein>
    <submittedName>
        <fullName evidence="6">Methyltransferase</fullName>
    </submittedName>
</protein>
<feature type="domain" description="Methyltransferase small" evidence="5">
    <location>
        <begin position="25"/>
        <end position="151"/>
    </location>
</feature>
<evidence type="ECO:0000313" key="6">
    <source>
        <dbReference type="EMBL" id="NOL59415.1"/>
    </source>
</evidence>
<evidence type="ECO:0000256" key="4">
    <source>
        <dbReference type="ARBA" id="ARBA00022691"/>
    </source>
</evidence>
<dbReference type="Proteomes" id="UP000546917">
    <property type="component" value="Unassembled WGS sequence"/>
</dbReference>
<dbReference type="NCBIfam" id="NF011529">
    <property type="entry name" value="PRK14968.1-3"/>
    <property type="match status" value="1"/>
</dbReference>
<evidence type="ECO:0000256" key="2">
    <source>
        <dbReference type="ARBA" id="ARBA00022603"/>
    </source>
</evidence>
<evidence type="ECO:0000313" key="7">
    <source>
        <dbReference type="Proteomes" id="UP000546917"/>
    </source>
</evidence>
<dbReference type="GO" id="GO:0008276">
    <property type="term" value="F:protein methyltransferase activity"/>
    <property type="evidence" value="ECO:0007669"/>
    <property type="project" value="TreeGrafter"/>
</dbReference>
<comment type="similarity">
    <text evidence="1">Belongs to the eukaryotic/archaeal PrmC-related family.</text>
</comment>
<dbReference type="GO" id="GO:0003676">
    <property type="term" value="F:nucleic acid binding"/>
    <property type="evidence" value="ECO:0007669"/>
    <property type="project" value="InterPro"/>
</dbReference>
<dbReference type="OrthoDB" id="27149at2157"/>
<dbReference type="Gene3D" id="3.40.50.150">
    <property type="entry name" value="Vaccinia Virus protein VP39"/>
    <property type="match status" value="1"/>
</dbReference>
<dbReference type="InterPro" id="IPR029063">
    <property type="entry name" value="SAM-dependent_MTases_sf"/>
</dbReference>
<sequence length="179" mass="19990">MNIDYSDDVYKPSDDTYLILDNAECGKSVLEMGSGSGLIAITLARQGHSVTAADISPEAINLIKHNAFINNVDMEIVRSDLFENIHGKYDTIIFNPPYLPVEGESPQWAGGKDGFAVTGKFLATAHEYLNPGGNIFLILSDLTDIESFIEKNRKYEFIKLKSMSFDFEAILLYELKVRK</sequence>
<keyword evidence="4" id="KW-0949">S-adenosyl-L-methionine</keyword>
<dbReference type="InterPro" id="IPR052190">
    <property type="entry name" value="Euk-Arch_PrmC-MTase"/>
</dbReference>
<dbReference type="InterPro" id="IPR002052">
    <property type="entry name" value="DNA_methylase_N6_adenine_CS"/>
</dbReference>
<evidence type="ECO:0000256" key="1">
    <source>
        <dbReference type="ARBA" id="ARBA00006149"/>
    </source>
</evidence>
<evidence type="ECO:0000256" key="3">
    <source>
        <dbReference type="ARBA" id="ARBA00022679"/>
    </source>
</evidence>
<dbReference type="GO" id="GO:0032259">
    <property type="term" value="P:methylation"/>
    <property type="evidence" value="ECO:0007669"/>
    <property type="project" value="UniProtKB-KW"/>
</dbReference>
<dbReference type="EMBL" id="JABGBP010000027">
    <property type="protein sequence ID" value="NOL59415.1"/>
    <property type="molecule type" value="Genomic_DNA"/>
</dbReference>
<dbReference type="PANTHER" id="PTHR45875">
    <property type="entry name" value="METHYLTRANSFERASE N6AMT1"/>
    <property type="match status" value="1"/>
</dbReference>
<reference evidence="6 7" key="1">
    <citation type="submission" date="2020-05" db="EMBL/GenBank/DDBJ databases">
        <authorList>
            <person name="Zhang R."/>
        </authorList>
    </citation>
    <scope>NUCLEOTIDE SEQUENCE [LARGE SCALE GENOMIC DNA]</scope>
    <source>
        <strain evidence="6 7">DSM 28986</strain>
    </source>
</reference>